<keyword evidence="2" id="KW-1185">Reference proteome</keyword>
<sequence>MSTSKYTVKWFKHKERVEQAETDLQGRTHIKPLAKLFGLKYETIKFNGSLKFCDPSGFSWAAISGGDNSDDHIIVTGHPATEVQRLCQRLESGEHLPLVQLVTLARTLSSNLKAGVQLPRTGELQLVCAELLQATISLQSGADPSGGLRTGQRQGHIQDLGAHFKIVQRVDAAADFLKSVEMIATRWSRTSEDRAKEFPAFQGLKERIRACASSRLQYSYTFRQGDFEADISLRLSPEQSFALRLLFALAGGG</sequence>
<gene>
    <name evidence="1" type="ORF">WJX72_003460</name>
</gene>
<accession>A0AAW1QB86</accession>
<protein>
    <submittedName>
        <fullName evidence="1">Uncharacterized protein</fullName>
    </submittedName>
</protein>
<reference evidence="1 2" key="1">
    <citation type="journal article" date="2024" name="Nat. Commun.">
        <title>Phylogenomics reveals the evolutionary origins of lichenization in chlorophyte algae.</title>
        <authorList>
            <person name="Puginier C."/>
            <person name="Libourel C."/>
            <person name="Otte J."/>
            <person name="Skaloud P."/>
            <person name="Haon M."/>
            <person name="Grisel S."/>
            <person name="Petersen M."/>
            <person name="Berrin J.G."/>
            <person name="Delaux P.M."/>
            <person name="Dal Grande F."/>
            <person name="Keller J."/>
        </authorList>
    </citation>
    <scope>NUCLEOTIDE SEQUENCE [LARGE SCALE GENOMIC DNA]</scope>
    <source>
        <strain evidence="1 2">SAG 2043</strain>
    </source>
</reference>
<comment type="caution">
    <text evidence="1">The sequence shown here is derived from an EMBL/GenBank/DDBJ whole genome shotgun (WGS) entry which is preliminary data.</text>
</comment>
<name>A0AAW1QB86_9CHLO</name>
<evidence type="ECO:0000313" key="2">
    <source>
        <dbReference type="Proteomes" id="UP001489004"/>
    </source>
</evidence>
<evidence type="ECO:0000313" key="1">
    <source>
        <dbReference type="EMBL" id="KAK9817872.1"/>
    </source>
</evidence>
<proteinExistence type="predicted"/>
<dbReference type="AlphaFoldDB" id="A0AAW1QB86"/>
<organism evidence="1 2">
    <name type="scientific">[Myrmecia] bisecta</name>
    <dbReference type="NCBI Taxonomy" id="41462"/>
    <lineage>
        <taxon>Eukaryota</taxon>
        <taxon>Viridiplantae</taxon>
        <taxon>Chlorophyta</taxon>
        <taxon>core chlorophytes</taxon>
        <taxon>Trebouxiophyceae</taxon>
        <taxon>Trebouxiales</taxon>
        <taxon>Trebouxiaceae</taxon>
        <taxon>Myrmecia</taxon>
    </lineage>
</organism>
<dbReference type="Proteomes" id="UP001489004">
    <property type="component" value="Unassembled WGS sequence"/>
</dbReference>
<dbReference type="EMBL" id="JALJOR010000004">
    <property type="protein sequence ID" value="KAK9817872.1"/>
    <property type="molecule type" value="Genomic_DNA"/>
</dbReference>